<organism evidence="13 14">
    <name type="scientific">Aspergillus sclerotioniger CBS 115572</name>
    <dbReference type="NCBI Taxonomy" id="1450535"/>
    <lineage>
        <taxon>Eukaryota</taxon>
        <taxon>Fungi</taxon>
        <taxon>Dikarya</taxon>
        <taxon>Ascomycota</taxon>
        <taxon>Pezizomycotina</taxon>
        <taxon>Eurotiomycetes</taxon>
        <taxon>Eurotiomycetidae</taxon>
        <taxon>Eurotiales</taxon>
        <taxon>Aspergillaceae</taxon>
        <taxon>Aspergillus</taxon>
        <taxon>Aspergillus subgen. Circumdati</taxon>
    </lineage>
</organism>
<sequence length="435" mass="48781">MEVALECNYQNALGLLRSRKRKGRPTKVADRLPNRDTGIHLGILSLYGMGDWLRILGHSDSVVNSLNVVHIAGTKGKGSTCAFTRSFLRTHGARTGFPQKIGLYTSPDLRYIRERIQINDQPITEQQFAQYFFEVYEKLIDPYLTEEESPAQPRYLQLLALLAFHTFIREGVDAAIFETHSGGEYDVTNVVQKPVVTGITSLGFDHVIQLGQNLDSIAWHKAGIFKAGIPAFSVPQDEPAAEVLYERSIEKGTTVTFVPVNKSLPMDAKNLSVPVQRVNCSLALELARTFIKSKAPHQTLETCDIIRGIDDFQWMGRFEIIQDEMNTWFLDGAHNTMKDLARALSKHKTIPDRVIITTNQPRLDGTSRFDKNVKIPKVPFSELYSDYASRWKRPTVEGAILLAKEISNQRRGAQILVTGSIHLVGGALDILRPQP</sequence>
<evidence type="ECO:0000313" key="13">
    <source>
        <dbReference type="EMBL" id="PWY88566.1"/>
    </source>
</evidence>
<dbReference type="SUPFAM" id="SSF53623">
    <property type="entry name" value="MurD-like peptide ligases, catalytic domain"/>
    <property type="match status" value="1"/>
</dbReference>
<accession>A0A317WQ91</accession>
<keyword evidence="8" id="KW-0067">ATP-binding</keyword>
<dbReference type="SUPFAM" id="SSF53244">
    <property type="entry name" value="MurD-like peptide ligases, peptide-binding domain"/>
    <property type="match status" value="1"/>
</dbReference>
<evidence type="ECO:0000256" key="5">
    <source>
        <dbReference type="ARBA" id="ARBA00022598"/>
    </source>
</evidence>
<evidence type="ECO:0000313" key="14">
    <source>
        <dbReference type="Proteomes" id="UP000246702"/>
    </source>
</evidence>
<evidence type="ECO:0000256" key="8">
    <source>
        <dbReference type="ARBA" id="ARBA00022840"/>
    </source>
</evidence>
<evidence type="ECO:0000256" key="6">
    <source>
        <dbReference type="ARBA" id="ARBA00022723"/>
    </source>
</evidence>
<keyword evidence="9" id="KW-0460">Magnesium</keyword>
<keyword evidence="5" id="KW-0436">Ligase</keyword>
<dbReference type="GO" id="GO:0005524">
    <property type="term" value="F:ATP binding"/>
    <property type="evidence" value="ECO:0007669"/>
    <property type="project" value="UniProtKB-KW"/>
</dbReference>
<dbReference type="UniPathway" id="UPA00850"/>
<dbReference type="InterPro" id="IPR036615">
    <property type="entry name" value="Mur_ligase_C_dom_sf"/>
</dbReference>
<evidence type="ECO:0000256" key="12">
    <source>
        <dbReference type="ARBA" id="ARBA00047493"/>
    </source>
</evidence>
<comment type="caution">
    <text evidence="13">The sequence shown here is derived from an EMBL/GenBank/DDBJ whole genome shotgun (WGS) entry which is preliminary data.</text>
</comment>
<dbReference type="Gene3D" id="3.40.1190.10">
    <property type="entry name" value="Mur-like, catalytic domain"/>
    <property type="match status" value="1"/>
</dbReference>
<dbReference type="GO" id="GO:0004326">
    <property type="term" value="F:tetrahydrofolylpolyglutamate synthase activity"/>
    <property type="evidence" value="ECO:0007669"/>
    <property type="project" value="UniProtKB-EC"/>
</dbReference>
<evidence type="ECO:0000256" key="10">
    <source>
        <dbReference type="ARBA" id="ARBA00030592"/>
    </source>
</evidence>
<dbReference type="EMBL" id="MSFK01000012">
    <property type="protein sequence ID" value="PWY88566.1"/>
    <property type="molecule type" value="Genomic_DNA"/>
</dbReference>
<protein>
    <recommendedName>
        <fullName evidence="3">tetrahydrofolate synthase</fullName>
        <ecNumber evidence="3">6.3.2.17</ecNumber>
    </recommendedName>
    <alternativeName>
        <fullName evidence="11">Folylpoly-gamma-glutamate synthetase</fullName>
    </alternativeName>
    <alternativeName>
        <fullName evidence="10">Tetrahydrofolylpolyglutamate synthase</fullName>
    </alternativeName>
</protein>
<evidence type="ECO:0000256" key="11">
    <source>
        <dbReference type="ARBA" id="ARBA00030876"/>
    </source>
</evidence>
<reference evidence="13 14" key="1">
    <citation type="submission" date="2016-12" db="EMBL/GenBank/DDBJ databases">
        <title>The genomes of Aspergillus section Nigri reveals drivers in fungal speciation.</title>
        <authorList>
            <consortium name="DOE Joint Genome Institute"/>
            <person name="Vesth T.C."/>
            <person name="Nybo J."/>
            <person name="Theobald S."/>
            <person name="Brandl J."/>
            <person name="Frisvad J.C."/>
            <person name="Nielsen K.F."/>
            <person name="Lyhne E.K."/>
            <person name="Kogle M.E."/>
            <person name="Kuo A."/>
            <person name="Riley R."/>
            <person name="Clum A."/>
            <person name="Nolan M."/>
            <person name="Lipzen A."/>
            <person name="Salamov A."/>
            <person name="Henrissat B."/>
            <person name="Wiebenga A."/>
            <person name="De Vries R.P."/>
            <person name="Grigoriev I.V."/>
            <person name="Mortensen U.H."/>
            <person name="Andersen M.R."/>
            <person name="Baker S.E."/>
        </authorList>
    </citation>
    <scope>NUCLEOTIDE SEQUENCE [LARGE SCALE GENOMIC DNA]</scope>
    <source>
        <strain evidence="13 14">CBS 115572</strain>
    </source>
</reference>
<dbReference type="AlphaFoldDB" id="A0A317WQ91"/>
<gene>
    <name evidence="13" type="ORF">BO94DRAFT_594629</name>
</gene>
<evidence type="ECO:0000256" key="9">
    <source>
        <dbReference type="ARBA" id="ARBA00022842"/>
    </source>
</evidence>
<dbReference type="GO" id="GO:0046872">
    <property type="term" value="F:metal ion binding"/>
    <property type="evidence" value="ECO:0007669"/>
    <property type="project" value="UniProtKB-KW"/>
</dbReference>
<dbReference type="PANTHER" id="PTHR11136:SF5">
    <property type="entry name" value="FOLYLPOLYGLUTAMATE SYNTHASE, MITOCHONDRIAL"/>
    <property type="match status" value="1"/>
</dbReference>
<keyword evidence="6" id="KW-0479">Metal-binding</keyword>
<keyword evidence="4" id="KW-0554">One-carbon metabolism</keyword>
<evidence type="ECO:0000256" key="2">
    <source>
        <dbReference type="ARBA" id="ARBA00008276"/>
    </source>
</evidence>
<comment type="pathway">
    <text evidence="1">Cofactor biosynthesis; tetrahydrofolylpolyglutamate biosynthesis.</text>
</comment>
<name>A0A317WQ91_9EURO</name>
<keyword evidence="14" id="KW-1185">Reference proteome</keyword>
<dbReference type="OrthoDB" id="5212574at2759"/>
<proteinExistence type="inferred from homology"/>
<dbReference type="Proteomes" id="UP000246702">
    <property type="component" value="Unassembled WGS sequence"/>
</dbReference>
<dbReference type="STRING" id="1450535.A0A317WQ91"/>
<dbReference type="GeneID" id="37118350"/>
<dbReference type="InterPro" id="IPR001645">
    <property type="entry name" value="Folylpolyglutamate_synth"/>
</dbReference>
<keyword evidence="7" id="KW-0547">Nucleotide-binding</keyword>
<dbReference type="EC" id="6.3.2.17" evidence="3"/>
<dbReference type="InterPro" id="IPR036565">
    <property type="entry name" value="Mur-like_cat_sf"/>
</dbReference>
<dbReference type="NCBIfam" id="TIGR01499">
    <property type="entry name" value="folC"/>
    <property type="match status" value="1"/>
</dbReference>
<evidence type="ECO:0000256" key="1">
    <source>
        <dbReference type="ARBA" id="ARBA00005150"/>
    </source>
</evidence>
<evidence type="ECO:0000256" key="4">
    <source>
        <dbReference type="ARBA" id="ARBA00022563"/>
    </source>
</evidence>
<dbReference type="GO" id="GO:0006730">
    <property type="term" value="P:one-carbon metabolic process"/>
    <property type="evidence" value="ECO:0007669"/>
    <property type="project" value="UniProtKB-KW"/>
</dbReference>
<comment type="similarity">
    <text evidence="2">Belongs to the folylpolyglutamate synthase family.</text>
</comment>
<evidence type="ECO:0000256" key="3">
    <source>
        <dbReference type="ARBA" id="ARBA00013025"/>
    </source>
</evidence>
<dbReference type="GO" id="GO:0005829">
    <property type="term" value="C:cytosol"/>
    <property type="evidence" value="ECO:0007669"/>
    <property type="project" value="TreeGrafter"/>
</dbReference>
<dbReference type="GO" id="GO:0005739">
    <property type="term" value="C:mitochondrion"/>
    <property type="evidence" value="ECO:0007669"/>
    <property type="project" value="TreeGrafter"/>
</dbReference>
<dbReference type="RefSeq" id="XP_025467928.1">
    <property type="nucleotide sequence ID" value="XM_025616207.1"/>
</dbReference>
<evidence type="ECO:0000256" key="7">
    <source>
        <dbReference type="ARBA" id="ARBA00022741"/>
    </source>
</evidence>
<comment type="catalytic activity">
    <reaction evidence="12">
        <text>(6S)-5,6,7,8-tetrahydrofolyl-(gamma-L-Glu)(n) + L-glutamate + ATP = (6S)-5,6,7,8-tetrahydrofolyl-(gamma-L-Glu)(n+1) + ADP + phosphate + H(+)</text>
        <dbReference type="Rhea" id="RHEA:10580"/>
        <dbReference type="Rhea" id="RHEA-COMP:14738"/>
        <dbReference type="Rhea" id="RHEA-COMP:14740"/>
        <dbReference type="ChEBI" id="CHEBI:15378"/>
        <dbReference type="ChEBI" id="CHEBI:29985"/>
        <dbReference type="ChEBI" id="CHEBI:30616"/>
        <dbReference type="ChEBI" id="CHEBI:43474"/>
        <dbReference type="ChEBI" id="CHEBI:141005"/>
        <dbReference type="ChEBI" id="CHEBI:456216"/>
        <dbReference type="EC" id="6.3.2.17"/>
    </reaction>
</comment>
<dbReference type="PANTHER" id="PTHR11136">
    <property type="entry name" value="FOLYLPOLYGLUTAMATE SYNTHASE-RELATED"/>
    <property type="match status" value="1"/>
</dbReference>